<dbReference type="GO" id="GO:0046983">
    <property type="term" value="F:protein dimerization activity"/>
    <property type="evidence" value="ECO:0007669"/>
    <property type="project" value="InterPro"/>
</dbReference>
<evidence type="ECO:0000259" key="8">
    <source>
        <dbReference type="PROSITE" id="PS50888"/>
    </source>
</evidence>
<dbReference type="PANTHER" id="PTHR16223">
    <property type="entry name" value="TRANSCRIPTION FACTOR BHLH83-RELATED"/>
    <property type="match status" value="1"/>
</dbReference>
<dbReference type="Gene3D" id="4.10.280.10">
    <property type="entry name" value="Helix-loop-helix DNA-binding domain"/>
    <property type="match status" value="1"/>
</dbReference>
<accession>A0A6V7QEA7</accession>
<sequence length="335" mass="36767">MSYEMEPTKVVSEINWSSYSPSMQSESEIMAQLLAPFPFQCEPDNPDLGFGAPSFFWSDHATESYYCSENSNSNVYYLSQGEVSSLSGSTSNSSFILPSSVYESCYVNGSNVALGINTCSEPIDLNPLYGEEFIDLSEQTTQPKRKFPSVEEENFVDHGEFDNTAASTKKKARDSEKVQRCAKKGEVKRTANSIQSGDDEALHGQSCSSYGSDNDSNASQEMNGGGSTNSCSKGSSVLNLSGKTRANRGSATDPQSLYARVLKGRINERLRILQNLVPNGTKVDISTMLEEAVNYVKFLQLQIKLLSSDELWMYAPIAYNGMNIGIDLKMSPSQQ</sequence>
<evidence type="ECO:0000256" key="2">
    <source>
        <dbReference type="ARBA" id="ARBA00005510"/>
    </source>
</evidence>
<dbReference type="GO" id="GO:0000978">
    <property type="term" value="F:RNA polymerase II cis-regulatory region sequence-specific DNA binding"/>
    <property type="evidence" value="ECO:0007669"/>
    <property type="project" value="TreeGrafter"/>
</dbReference>
<dbReference type="InterPro" id="IPR045843">
    <property type="entry name" value="IND-like"/>
</dbReference>
<reference evidence="9" key="1">
    <citation type="submission" date="2020-07" db="EMBL/GenBank/DDBJ databases">
        <authorList>
            <person name="Lin J."/>
        </authorList>
    </citation>
    <scope>NUCLEOTIDE SEQUENCE</scope>
</reference>
<proteinExistence type="inferred from homology"/>
<evidence type="ECO:0000256" key="7">
    <source>
        <dbReference type="SAM" id="MobiDB-lite"/>
    </source>
</evidence>
<comment type="similarity">
    <text evidence="2">Belongs to the bHLH protein family.</text>
</comment>
<evidence type="ECO:0000313" key="9">
    <source>
        <dbReference type="EMBL" id="CAD1841358.1"/>
    </source>
</evidence>
<dbReference type="SUPFAM" id="SSF47459">
    <property type="entry name" value="HLH, helix-loop-helix DNA-binding domain"/>
    <property type="match status" value="1"/>
</dbReference>
<dbReference type="SMART" id="SM00353">
    <property type="entry name" value="HLH"/>
    <property type="match status" value="1"/>
</dbReference>
<dbReference type="EMBL" id="LR862135">
    <property type="protein sequence ID" value="CAD1841358.1"/>
    <property type="molecule type" value="Genomic_DNA"/>
</dbReference>
<evidence type="ECO:0000256" key="5">
    <source>
        <dbReference type="ARBA" id="ARBA00023163"/>
    </source>
</evidence>
<dbReference type="FunFam" id="4.10.280.10:FF:000022">
    <property type="entry name" value="Basic helix-loop-helix transcription factor"/>
    <property type="match status" value="1"/>
</dbReference>
<name>A0A6V7QEA7_ANACO</name>
<keyword evidence="3" id="KW-0805">Transcription regulation</keyword>
<dbReference type="AlphaFoldDB" id="A0A6V7QEA7"/>
<protein>
    <recommendedName>
        <fullName evidence="8">BHLH domain-containing protein</fullName>
    </recommendedName>
</protein>
<dbReference type="CDD" id="cd11454">
    <property type="entry name" value="bHLH_AtIND_like"/>
    <property type="match status" value="1"/>
</dbReference>
<dbReference type="GO" id="GO:0000981">
    <property type="term" value="F:DNA-binding transcription factor activity, RNA polymerase II-specific"/>
    <property type="evidence" value="ECO:0007669"/>
    <property type="project" value="TreeGrafter"/>
</dbReference>
<dbReference type="Pfam" id="PF00010">
    <property type="entry name" value="HLH"/>
    <property type="match status" value="1"/>
</dbReference>
<dbReference type="PROSITE" id="PS50888">
    <property type="entry name" value="BHLH"/>
    <property type="match status" value="1"/>
</dbReference>
<dbReference type="InterPro" id="IPR011598">
    <property type="entry name" value="bHLH_dom"/>
</dbReference>
<dbReference type="InterPro" id="IPR036638">
    <property type="entry name" value="HLH_DNA-bd_sf"/>
</dbReference>
<keyword evidence="5" id="KW-0804">Transcription</keyword>
<gene>
    <name evidence="9" type="ORF">CB5_LOCUS24569</name>
</gene>
<keyword evidence="4" id="KW-0238">DNA-binding</keyword>
<dbReference type="GO" id="GO:0005634">
    <property type="term" value="C:nucleus"/>
    <property type="evidence" value="ECO:0007669"/>
    <property type="project" value="UniProtKB-SubCell"/>
</dbReference>
<organism evidence="9">
    <name type="scientific">Ananas comosus var. bracteatus</name>
    <name type="common">red pineapple</name>
    <dbReference type="NCBI Taxonomy" id="296719"/>
    <lineage>
        <taxon>Eukaryota</taxon>
        <taxon>Viridiplantae</taxon>
        <taxon>Streptophyta</taxon>
        <taxon>Embryophyta</taxon>
        <taxon>Tracheophyta</taxon>
        <taxon>Spermatophyta</taxon>
        <taxon>Magnoliopsida</taxon>
        <taxon>Liliopsida</taxon>
        <taxon>Poales</taxon>
        <taxon>Bromeliaceae</taxon>
        <taxon>Bromelioideae</taxon>
        <taxon>Ananas</taxon>
    </lineage>
</organism>
<feature type="domain" description="BHLH" evidence="8">
    <location>
        <begin position="250"/>
        <end position="299"/>
    </location>
</feature>
<evidence type="ECO:0000256" key="3">
    <source>
        <dbReference type="ARBA" id="ARBA00023015"/>
    </source>
</evidence>
<feature type="compositionally biased region" description="Polar residues" evidence="7">
    <location>
        <begin position="205"/>
        <end position="253"/>
    </location>
</feature>
<evidence type="ECO:0000256" key="6">
    <source>
        <dbReference type="ARBA" id="ARBA00023242"/>
    </source>
</evidence>
<evidence type="ECO:0000256" key="1">
    <source>
        <dbReference type="ARBA" id="ARBA00004123"/>
    </source>
</evidence>
<keyword evidence="6" id="KW-0539">Nucleus</keyword>
<feature type="compositionally biased region" description="Basic and acidic residues" evidence="7">
    <location>
        <begin position="173"/>
        <end position="189"/>
    </location>
</feature>
<evidence type="ECO:0000256" key="4">
    <source>
        <dbReference type="ARBA" id="ARBA00023125"/>
    </source>
</evidence>
<feature type="region of interest" description="Disordered" evidence="7">
    <location>
        <begin position="162"/>
        <end position="253"/>
    </location>
</feature>
<dbReference type="PANTHER" id="PTHR16223:SF274">
    <property type="entry name" value="TRANSCRIPTION FACTOR BHLH84"/>
    <property type="match status" value="1"/>
</dbReference>
<comment type="subcellular location">
    <subcellularLocation>
        <location evidence="1">Nucleus</location>
    </subcellularLocation>
</comment>